<feature type="transmembrane region" description="Helical" evidence="2">
    <location>
        <begin position="55"/>
        <end position="73"/>
    </location>
</feature>
<sequence>MAMKAVGIGGSRRPANSSSAPERTDDGDGDGNGNGNDDGYRLQGCRCAQKSIRQLLASFSFMLPFFLVSPMLMKFQFTSRDRNGTDRRVNRNSKTSNWSAAASALVSLSEAEGGRGDEDRAAVNVGRWSLEWPSIAAASHRPTPLSAVVVHSFTHQQRLPLLISDDPSPDQPELNS</sequence>
<reference evidence="5" key="1">
    <citation type="submission" date="2016-06" db="UniProtKB">
        <authorList>
            <consortium name="WormBaseParasite"/>
        </authorList>
    </citation>
    <scope>IDENTIFICATION</scope>
</reference>
<evidence type="ECO:0000313" key="5">
    <source>
        <dbReference type="WBParaSite" id="SBAD_0000477301-mRNA-1"/>
    </source>
</evidence>
<dbReference type="Proteomes" id="UP000270296">
    <property type="component" value="Unassembled WGS sequence"/>
</dbReference>
<feature type="region of interest" description="Disordered" evidence="1">
    <location>
        <begin position="1"/>
        <end position="37"/>
    </location>
</feature>
<dbReference type="EMBL" id="UZAM01008412">
    <property type="protein sequence ID" value="VDP04836.1"/>
    <property type="molecule type" value="Genomic_DNA"/>
</dbReference>
<evidence type="ECO:0000256" key="1">
    <source>
        <dbReference type="SAM" id="MobiDB-lite"/>
    </source>
</evidence>
<dbReference type="WBParaSite" id="SBAD_0000477301-mRNA-1">
    <property type="protein sequence ID" value="SBAD_0000477301-mRNA-1"/>
    <property type="gene ID" value="SBAD_0000477301"/>
</dbReference>
<evidence type="ECO:0000313" key="3">
    <source>
        <dbReference type="EMBL" id="VDP04836.1"/>
    </source>
</evidence>
<dbReference type="AlphaFoldDB" id="A0A183ILT4"/>
<name>A0A183ILT4_9BILA</name>
<keyword evidence="4" id="KW-1185">Reference proteome</keyword>
<organism evidence="5">
    <name type="scientific">Soboliphyme baturini</name>
    <dbReference type="NCBI Taxonomy" id="241478"/>
    <lineage>
        <taxon>Eukaryota</taxon>
        <taxon>Metazoa</taxon>
        <taxon>Ecdysozoa</taxon>
        <taxon>Nematoda</taxon>
        <taxon>Enoplea</taxon>
        <taxon>Dorylaimia</taxon>
        <taxon>Dioctophymatida</taxon>
        <taxon>Dioctophymatoidea</taxon>
        <taxon>Soboliphymatidae</taxon>
        <taxon>Soboliphyme</taxon>
    </lineage>
</organism>
<keyword evidence="2" id="KW-0472">Membrane</keyword>
<evidence type="ECO:0000256" key="2">
    <source>
        <dbReference type="SAM" id="Phobius"/>
    </source>
</evidence>
<gene>
    <name evidence="3" type="ORF">SBAD_LOCUS4580</name>
</gene>
<keyword evidence="2" id="KW-1133">Transmembrane helix</keyword>
<evidence type="ECO:0000313" key="4">
    <source>
        <dbReference type="Proteomes" id="UP000270296"/>
    </source>
</evidence>
<accession>A0A183ILT4</accession>
<reference evidence="3 4" key="2">
    <citation type="submission" date="2018-11" db="EMBL/GenBank/DDBJ databases">
        <authorList>
            <consortium name="Pathogen Informatics"/>
        </authorList>
    </citation>
    <scope>NUCLEOTIDE SEQUENCE [LARGE SCALE GENOMIC DNA]</scope>
</reference>
<protein>
    <submittedName>
        <fullName evidence="3 5">Uncharacterized protein</fullName>
    </submittedName>
</protein>
<proteinExistence type="predicted"/>
<keyword evidence="2" id="KW-0812">Transmembrane</keyword>